<evidence type="ECO:0000256" key="5">
    <source>
        <dbReference type="ARBA" id="ARBA00022970"/>
    </source>
</evidence>
<accession>A0ABV3B5T3</accession>
<evidence type="ECO:0000313" key="7">
    <source>
        <dbReference type="EMBL" id="MEU6804782.1"/>
    </source>
</evidence>
<dbReference type="InterPro" id="IPR003593">
    <property type="entry name" value="AAA+_ATPase"/>
</dbReference>
<keyword evidence="5" id="KW-0029">Amino-acid transport</keyword>
<evidence type="ECO:0000256" key="1">
    <source>
        <dbReference type="ARBA" id="ARBA00005417"/>
    </source>
</evidence>
<organism evidence="7 8">
    <name type="scientific">Streptomyces neyagawaensis</name>
    <dbReference type="NCBI Taxonomy" id="42238"/>
    <lineage>
        <taxon>Bacteria</taxon>
        <taxon>Bacillati</taxon>
        <taxon>Actinomycetota</taxon>
        <taxon>Actinomycetes</taxon>
        <taxon>Kitasatosporales</taxon>
        <taxon>Streptomycetaceae</taxon>
        <taxon>Streptomyces</taxon>
    </lineage>
</organism>
<name>A0ABV3B5T3_9ACTN</name>
<evidence type="ECO:0000259" key="6">
    <source>
        <dbReference type="PROSITE" id="PS50893"/>
    </source>
</evidence>
<evidence type="ECO:0000256" key="4">
    <source>
        <dbReference type="ARBA" id="ARBA00022840"/>
    </source>
</evidence>
<evidence type="ECO:0000313" key="8">
    <source>
        <dbReference type="Proteomes" id="UP001551189"/>
    </source>
</evidence>
<dbReference type="SMART" id="SM00382">
    <property type="entry name" value="AAA"/>
    <property type="match status" value="1"/>
</dbReference>
<dbReference type="InterPro" id="IPR052156">
    <property type="entry name" value="BCAA_Transport_ATP-bd_LivF"/>
</dbReference>
<dbReference type="EMBL" id="JBEYXT010000160">
    <property type="protein sequence ID" value="MEU6804782.1"/>
    <property type="molecule type" value="Genomic_DNA"/>
</dbReference>
<dbReference type="Proteomes" id="UP001551189">
    <property type="component" value="Unassembled WGS sequence"/>
</dbReference>
<evidence type="ECO:0000256" key="2">
    <source>
        <dbReference type="ARBA" id="ARBA00022448"/>
    </source>
</evidence>
<keyword evidence="3" id="KW-0547">Nucleotide-binding</keyword>
<comment type="caution">
    <text evidence="7">The sequence shown here is derived from an EMBL/GenBank/DDBJ whole genome shotgun (WGS) entry which is preliminary data.</text>
</comment>
<dbReference type="PANTHER" id="PTHR43820">
    <property type="entry name" value="HIGH-AFFINITY BRANCHED-CHAIN AMINO ACID TRANSPORT ATP-BINDING PROTEIN LIVF"/>
    <property type="match status" value="1"/>
</dbReference>
<gene>
    <name evidence="7" type="ORF">ABZ931_27805</name>
</gene>
<keyword evidence="2" id="KW-0813">Transport</keyword>
<dbReference type="RefSeq" id="WP_359698684.1">
    <property type="nucleotide sequence ID" value="NZ_JBEYXT010000160.1"/>
</dbReference>
<dbReference type="PANTHER" id="PTHR43820:SF4">
    <property type="entry name" value="HIGH-AFFINITY BRANCHED-CHAIN AMINO ACID TRANSPORT ATP-BINDING PROTEIN LIVF"/>
    <property type="match status" value="1"/>
</dbReference>
<reference evidence="7 8" key="1">
    <citation type="submission" date="2024-06" db="EMBL/GenBank/DDBJ databases">
        <title>The Natural Products Discovery Center: Release of the First 8490 Sequenced Strains for Exploring Actinobacteria Biosynthetic Diversity.</title>
        <authorList>
            <person name="Kalkreuter E."/>
            <person name="Kautsar S.A."/>
            <person name="Yang D."/>
            <person name="Bader C.D."/>
            <person name="Teijaro C.N."/>
            <person name="Fluegel L."/>
            <person name="Davis C.M."/>
            <person name="Simpson J.R."/>
            <person name="Lauterbach L."/>
            <person name="Steele A.D."/>
            <person name="Gui C."/>
            <person name="Meng S."/>
            <person name="Li G."/>
            <person name="Viehrig K."/>
            <person name="Ye F."/>
            <person name="Su P."/>
            <person name="Kiefer A.F."/>
            <person name="Nichols A."/>
            <person name="Cepeda A.J."/>
            <person name="Yan W."/>
            <person name="Fan B."/>
            <person name="Jiang Y."/>
            <person name="Adhikari A."/>
            <person name="Zheng C.-J."/>
            <person name="Schuster L."/>
            <person name="Cowan T.M."/>
            <person name="Smanski M.J."/>
            <person name="Chevrette M.G."/>
            <person name="De Carvalho L.P.S."/>
            <person name="Shen B."/>
        </authorList>
    </citation>
    <scope>NUCLEOTIDE SEQUENCE [LARGE SCALE GENOMIC DNA]</scope>
    <source>
        <strain evidence="7 8">NPDC046851</strain>
    </source>
</reference>
<keyword evidence="4 7" id="KW-0067">ATP-binding</keyword>
<dbReference type="Gene3D" id="3.40.50.300">
    <property type="entry name" value="P-loop containing nucleotide triphosphate hydrolases"/>
    <property type="match status" value="1"/>
</dbReference>
<dbReference type="SUPFAM" id="SSF52540">
    <property type="entry name" value="P-loop containing nucleoside triphosphate hydrolases"/>
    <property type="match status" value="1"/>
</dbReference>
<comment type="similarity">
    <text evidence="1">Belongs to the ABC transporter superfamily.</text>
</comment>
<dbReference type="PROSITE" id="PS00211">
    <property type="entry name" value="ABC_TRANSPORTER_1"/>
    <property type="match status" value="1"/>
</dbReference>
<dbReference type="GO" id="GO:0005524">
    <property type="term" value="F:ATP binding"/>
    <property type="evidence" value="ECO:0007669"/>
    <property type="project" value="UniProtKB-KW"/>
</dbReference>
<proteinExistence type="inferred from homology"/>
<dbReference type="InterPro" id="IPR017871">
    <property type="entry name" value="ABC_transporter-like_CS"/>
</dbReference>
<sequence length="249" mass="26355">MTVTTAPALHVEGLRVARGTRTVLHDVRLDIPAGEVTALLGPNGAGKSTLVLALGGVLRPTGGRLLLGERELTGRRPEKVRAAGVAVVPEGRRLLPSLTVRDNLHAAVYALGRESRRAGVEYALELFPELRQRWHIPARALSGGQQQMVVLAQALASRPSVLVVDELSLGLAPVVVKRLMPVLADVAAAGTAVLLIEQFAHVALALATTAHILEGGRIRFSGTAQELKDNPDKLSAAYLLRTNAEDSPS</sequence>
<keyword evidence="8" id="KW-1185">Reference proteome</keyword>
<dbReference type="PROSITE" id="PS50893">
    <property type="entry name" value="ABC_TRANSPORTER_2"/>
    <property type="match status" value="1"/>
</dbReference>
<dbReference type="InterPro" id="IPR027417">
    <property type="entry name" value="P-loop_NTPase"/>
</dbReference>
<dbReference type="CDD" id="cd03224">
    <property type="entry name" value="ABC_TM1139_LivF_branched"/>
    <property type="match status" value="1"/>
</dbReference>
<evidence type="ECO:0000256" key="3">
    <source>
        <dbReference type="ARBA" id="ARBA00022741"/>
    </source>
</evidence>
<dbReference type="Pfam" id="PF00005">
    <property type="entry name" value="ABC_tran"/>
    <property type="match status" value="1"/>
</dbReference>
<dbReference type="InterPro" id="IPR003439">
    <property type="entry name" value="ABC_transporter-like_ATP-bd"/>
</dbReference>
<protein>
    <submittedName>
        <fullName evidence="7">ABC transporter ATP-binding protein</fullName>
    </submittedName>
</protein>
<feature type="domain" description="ABC transporter" evidence="6">
    <location>
        <begin position="9"/>
        <end position="240"/>
    </location>
</feature>